<sequence>MMRFFALIITIIPSLCFADNAQFKAVTRSGGACDKECPVLVFEGAISSETLKQFAELDLNSADTIVLNSLAGDLEPSMELGRAIRRNRLATRIARLTPSGFEPGFCKGGCALTFLGGIQRDAPPDDNALVFERPNNAEILAGLSERTFTALDRLKEQIAVGLFVTYLSEMGVSPEIYAEVSKLRPGSNFPIDEALAVSLRIAMPRAQLQWRMASMMDGIVLETEFPGQPTIGLFCYSNNSGLRLQLTFEHVRAVRDSSAQQVCIGSRCVSVQELRQGRDLLYLTAGENEFPVQLADIFDDPVHKGGARLEFIIPELAWDAVLGARRLAIATRGMQIRNNIMLERDLEPLQDARMSLLVRRNCL</sequence>
<protein>
    <recommendedName>
        <fullName evidence="4">DUF4384 domain-containing protein</fullName>
    </recommendedName>
</protein>
<dbReference type="RefSeq" id="WP_038076386.1">
    <property type="nucleotide sequence ID" value="NZ_AUND01000015.1"/>
</dbReference>
<keyword evidence="3" id="KW-1185">Reference proteome</keyword>
<dbReference type="Proteomes" id="UP000027432">
    <property type="component" value="Unassembled WGS sequence"/>
</dbReference>
<keyword evidence="1" id="KW-0732">Signal</keyword>
<evidence type="ECO:0000256" key="1">
    <source>
        <dbReference type="SAM" id="SignalP"/>
    </source>
</evidence>
<organism evidence="2 3">
    <name type="scientific">Thioclava pacifica DSM 10166</name>
    <dbReference type="NCBI Taxonomy" id="1353537"/>
    <lineage>
        <taxon>Bacteria</taxon>
        <taxon>Pseudomonadati</taxon>
        <taxon>Pseudomonadota</taxon>
        <taxon>Alphaproteobacteria</taxon>
        <taxon>Rhodobacterales</taxon>
        <taxon>Paracoccaceae</taxon>
        <taxon>Thioclava</taxon>
    </lineage>
</organism>
<dbReference type="OrthoDB" id="9767116at2"/>
<name>A0A074JC74_9RHOB</name>
<feature type="chain" id="PRO_5001696595" description="DUF4384 domain-containing protein" evidence="1">
    <location>
        <begin position="19"/>
        <end position="363"/>
    </location>
</feature>
<evidence type="ECO:0000313" key="2">
    <source>
        <dbReference type="EMBL" id="KEO53450.1"/>
    </source>
</evidence>
<dbReference type="AlphaFoldDB" id="A0A074JC74"/>
<dbReference type="EMBL" id="AUND01000015">
    <property type="protein sequence ID" value="KEO53450.1"/>
    <property type="molecule type" value="Genomic_DNA"/>
</dbReference>
<evidence type="ECO:0000313" key="3">
    <source>
        <dbReference type="Proteomes" id="UP000027432"/>
    </source>
</evidence>
<comment type="caution">
    <text evidence="2">The sequence shown here is derived from an EMBL/GenBank/DDBJ whole genome shotgun (WGS) entry which is preliminary data.</text>
</comment>
<reference evidence="2 3" key="1">
    <citation type="submission" date="2013-07" db="EMBL/GenBank/DDBJ databases">
        <title>Thioclava pacifica DSM 10166 Genome Sequencing.</title>
        <authorList>
            <person name="Lai Q."/>
            <person name="Shao Z."/>
        </authorList>
    </citation>
    <scope>NUCLEOTIDE SEQUENCE [LARGE SCALE GENOMIC DNA]</scope>
    <source>
        <strain evidence="2 3">DSM 10166</strain>
    </source>
</reference>
<accession>A0A074JC74</accession>
<feature type="signal peptide" evidence="1">
    <location>
        <begin position="1"/>
        <end position="18"/>
    </location>
</feature>
<gene>
    <name evidence="2" type="ORF">TP2_17825</name>
</gene>
<proteinExistence type="predicted"/>
<evidence type="ECO:0008006" key="4">
    <source>
        <dbReference type="Google" id="ProtNLM"/>
    </source>
</evidence>